<keyword evidence="3" id="KW-1185">Reference proteome</keyword>
<proteinExistence type="predicted"/>
<comment type="caution">
    <text evidence="2">The sequence shown here is derived from an EMBL/GenBank/DDBJ whole genome shotgun (WGS) entry which is preliminary data.</text>
</comment>
<dbReference type="Gene3D" id="3.40.50.1240">
    <property type="entry name" value="Phosphoglycerate mutase-like"/>
    <property type="match status" value="1"/>
</dbReference>
<dbReference type="InterPro" id="IPR004449">
    <property type="entry name" value="SixA"/>
</dbReference>
<sequence length="159" mass="17811">MMKAKKLFVLRHGNAQPYGYQRDQDRELTELGVVEVKATAKAFKKKAETLDAVFVSPYLRAQQTAKVFLAELDASVHVETCPLVTPEGQSKDVAQWLDSQPFESILVVTHQPFAHSFVDYLADQPLPIHFAMTTATMASLEGSFFAGACCQFRWWLTPS</sequence>
<organism evidence="2 3">
    <name type="scientific">Marinomonas algarum</name>
    <dbReference type="NCBI Taxonomy" id="2883105"/>
    <lineage>
        <taxon>Bacteria</taxon>
        <taxon>Pseudomonadati</taxon>
        <taxon>Pseudomonadota</taxon>
        <taxon>Gammaproteobacteria</taxon>
        <taxon>Oceanospirillales</taxon>
        <taxon>Oceanospirillaceae</taxon>
        <taxon>Marinomonas</taxon>
    </lineage>
</organism>
<name>A0A9X1IQ24_9GAMM</name>
<protein>
    <submittedName>
        <fullName evidence="2">Phosphohistidine phosphatase SixA</fullName>
    </submittedName>
</protein>
<dbReference type="PANTHER" id="PTHR48100">
    <property type="entry name" value="BROAD-SPECIFICITY PHOSPHATASE YOR283W-RELATED"/>
    <property type="match status" value="1"/>
</dbReference>
<evidence type="ECO:0000256" key="1">
    <source>
        <dbReference type="PIRSR" id="PIRSR613078-2"/>
    </source>
</evidence>
<dbReference type="Proteomes" id="UP001139095">
    <property type="component" value="Unassembled WGS sequence"/>
</dbReference>
<dbReference type="GO" id="GO:0101006">
    <property type="term" value="F:protein histidine phosphatase activity"/>
    <property type="evidence" value="ECO:0007669"/>
    <property type="project" value="InterPro"/>
</dbReference>
<accession>A0A9X1IQ24</accession>
<evidence type="ECO:0000313" key="2">
    <source>
        <dbReference type="EMBL" id="MCB5161843.1"/>
    </source>
</evidence>
<dbReference type="InterPro" id="IPR029033">
    <property type="entry name" value="His_PPase_superfam"/>
</dbReference>
<dbReference type="EMBL" id="JAJATW010000010">
    <property type="protein sequence ID" value="MCB5161843.1"/>
    <property type="molecule type" value="Genomic_DNA"/>
</dbReference>
<dbReference type="SMART" id="SM00855">
    <property type="entry name" value="PGAM"/>
    <property type="match status" value="1"/>
</dbReference>
<dbReference type="InterPro" id="IPR050275">
    <property type="entry name" value="PGM_Phosphatase"/>
</dbReference>
<dbReference type="InterPro" id="IPR013078">
    <property type="entry name" value="His_Pase_superF_clade-1"/>
</dbReference>
<feature type="binding site" evidence="1">
    <location>
        <position position="60"/>
    </location>
    <ligand>
        <name>substrate</name>
    </ligand>
</feature>
<dbReference type="CDD" id="cd07067">
    <property type="entry name" value="HP_PGM_like"/>
    <property type="match status" value="1"/>
</dbReference>
<dbReference type="GO" id="GO:0005737">
    <property type="term" value="C:cytoplasm"/>
    <property type="evidence" value="ECO:0007669"/>
    <property type="project" value="InterPro"/>
</dbReference>
<gene>
    <name evidence="2" type="primary">sixA</name>
    <name evidence="2" type="ORF">LG368_08005</name>
</gene>
<dbReference type="NCBIfam" id="TIGR00249">
    <property type="entry name" value="sixA"/>
    <property type="match status" value="1"/>
</dbReference>
<dbReference type="Pfam" id="PF00300">
    <property type="entry name" value="His_Phos_1"/>
    <property type="match status" value="1"/>
</dbReference>
<dbReference type="RefSeq" id="WP_226754212.1">
    <property type="nucleotide sequence ID" value="NZ_JAJATW010000010.1"/>
</dbReference>
<reference evidence="2" key="1">
    <citation type="submission" date="2021-10" db="EMBL/GenBank/DDBJ databases">
        <title>Marinomonas pontica sp. nov., isolated from the Black Sea.</title>
        <authorList>
            <person name="Zhao L.-H."/>
            <person name="Xue J.-H."/>
        </authorList>
    </citation>
    <scope>NUCLEOTIDE SEQUENCE</scope>
    <source>
        <strain evidence="2">E8</strain>
    </source>
</reference>
<dbReference type="SUPFAM" id="SSF53254">
    <property type="entry name" value="Phosphoglycerate mutase-like"/>
    <property type="match status" value="1"/>
</dbReference>
<evidence type="ECO:0000313" key="3">
    <source>
        <dbReference type="Proteomes" id="UP001139095"/>
    </source>
</evidence>
<dbReference type="AlphaFoldDB" id="A0A9X1IQ24"/>